<name>A0ABV9UV52_9ACTN</name>
<organism evidence="1 2">
    <name type="scientific">Streptomyces mauvecolor</name>
    <dbReference type="NCBI Taxonomy" id="58345"/>
    <lineage>
        <taxon>Bacteria</taxon>
        <taxon>Bacillati</taxon>
        <taxon>Actinomycetota</taxon>
        <taxon>Actinomycetes</taxon>
        <taxon>Kitasatosporales</taxon>
        <taxon>Streptomycetaceae</taxon>
        <taxon>Streptomyces</taxon>
    </lineage>
</organism>
<dbReference type="EMBL" id="JBHSIZ010000042">
    <property type="protein sequence ID" value="MFC4961075.1"/>
    <property type="molecule type" value="Genomic_DNA"/>
</dbReference>
<gene>
    <name evidence="1" type="ORF">ACFPFX_32775</name>
</gene>
<accession>A0ABV9UV52</accession>
<sequence>MTLPQQYATHIQASTCAATVASYSEPVAAWARQYFGQWWHAAPENAPYGWNLVEADVDPAGLAAITQDVLDYPHQETTYATTPMLYRRTPGRAVLAAQPDDQLAYRYDRGAGVLRIVGGEPMAVALAAARLAREVIRGQLMMDGWSILHASAVTNDHGEAVLTFGPKGAGKTTVGLILARQGWRLLANDRVFVKPAGDRVRVLPWPSAAAIGFGLLDALGLYDPVADRVKMGEELHPTQDQTVTDALMTGSRTPIRNAKGKELKPQFHPHQLADWLGLTLATEGRAARLLFPTVTPDAKPTALDHTPTLTDADFFTAATEDRYPDVFDLLPVGTSQDADRLAELLAALPHHALTLSHDADANTALLTKVATV</sequence>
<evidence type="ECO:0000313" key="2">
    <source>
        <dbReference type="Proteomes" id="UP001595834"/>
    </source>
</evidence>
<protein>
    <submittedName>
        <fullName evidence="1">Uncharacterized protein</fullName>
    </submittedName>
</protein>
<evidence type="ECO:0000313" key="1">
    <source>
        <dbReference type="EMBL" id="MFC4961075.1"/>
    </source>
</evidence>
<dbReference type="Proteomes" id="UP001595834">
    <property type="component" value="Unassembled WGS sequence"/>
</dbReference>
<dbReference type="SUPFAM" id="SSF53795">
    <property type="entry name" value="PEP carboxykinase-like"/>
    <property type="match status" value="1"/>
</dbReference>
<dbReference type="InterPro" id="IPR027417">
    <property type="entry name" value="P-loop_NTPase"/>
</dbReference>
<reference evidence="2" key="1">
    <citation type="journal article" date="2019" name="Int. J. Syst. Evol. Microbiol.">
        <title>The Global Catalogue of Microorganisms (GCM) 10K type strain sequencing project: providing services to taxonomists for standard genome sequencing and annotation.</title>
        <authorList>
            <consortium name="The Broad Institute Genomics Platform"/>
            <consortium name="The Broad Institute Genome Sequencing Center for Infectious Disease"/>
            <person name="Wu L."/>
            <person name="Ma J."/>
        </authorList>
    </citation>
    <scope>NUCLEOTIDE SEQUENCE [LARGE SCALE GENOMIC DNA]</scope>
    <source>
        <strain evidence="2">CCM 7224</strain>
    </source>
</reference>
<dbReference type="Gene3D" id="3.40.50.300">
    <property type="entry name" value="P-loop containing nucleotide triphosphate hydrolases"/>
    <property type="match status" value="1"/>
</dbReference>
<comment type="caution">
    <text evidence="1">The sequence shown here is derived from an EMBL/GenBank/DDBJ whole genome shotgun (WGS) entry which is preliminary data.</text>
</comment>
<proteinExistence type="predicted"/>
<dbReference type="RefSeq" id="WP_344380691.1">
    <property type="nucleotide sequence ID" value="NZ_BAAASQ010000052.1"/>
</dbReference>
<keyword evidence="2" id="KW-1185">Reference proteome</keyword>